<dbReference type="Proteomes" id="UP000664731">
    <property type="component" value="Unassembled WGS sequence"/>
</dbReference>
<dbReference type="AlphaFoldDB" id="A0A939GWM6"/>
<dbReference type="CDD" id="cd02065">
    <property type="entry name" value="B12-binding_like"/>
    <property type="match status" value="1"/>
</dbReference>
<dbReference type="EMBL" id="JAFNME010000003">
    <property type="protein sequence ID" value="MBO1248572.1"/>
    <property type="molecule type" value="Genomic_DNA"/>
</dbReference>
<dbReference type="GO" id="GO:0003700">
    <property type="term" value="F:DNA-binding transcription factor activity"/>
    <property type="evidence" value="ECO:0007669"/>
    <property type="project" value="InterPro"/>
</dbReference>
<dbReference type="PROSITE" id="PS50937">
    <property type="entry name" value="HTH_MERR_2"/>
    <property type="match status" value="1"/>
</dbReference>
<dbReference type="InterPro" id="IPR036594">
    <property type="entry name" value="Meth_synthase_dom"/>
</dbReference>
<dbReference type="GO" id="GO:0003677">
    <property type="term" value="F:DNA binding"/>
    <property type="evidence" value="ECO:0007669"/>
    <property type="project" value="UniProtKB-KW"/>
</dbReference>
<dbReference type="PROSITE" id="PS51332">
    <property type="entry name" value="B12_BINDING"/>
    <property type="match status" value="1"/>
</dbReference>
<evidence type="ECO:0000313" key="7">
    <source>
        <dbReference type="EMBL" id="MBO1248572.1"/>
    </source>
</evidence>
<dbReference type="RefSeq" id="WP_207574127.1">
    <property type="nucleotide sequence ID" value="NZ_JAFNME010000003.1"/>
</dbReference>
<dbReference type="SUPFAM" id="SSF46955">
    <property type="entry name" value="Putative DNA-binding domain"/>
    <property type="match status" value="1"/>
</dbReference>
<comment type="caution">
    <text evidence="7">The sequence shown here is derived from an EMBL/GenBank/DDBJ whole genome shotgun (WGS) entry which is preliminary data.</text>
</comment>
<keyword evidence="2" id="KW-0805">Transcription regulation</keyword>
<dbReference type="SMART" id="SM00422">
    <property type="entry name" value="HTH_MERR"/>
    <property type="match status" value="1"/>
</dbReference>
<evidence type="ECO:0000259" key="5">
    <source>
        <dbReference type="PROSITE" id="PS50937"/>
    </source>
</evidence>
<proteinExistence type="predicted"/>
<dbReference type="Gene3D" id="1.10.1240.10">
    <property type="entry name" value="Methionine synthase domain"/>
    <property type="match status" value="1"/>
</dbReference>
<dbReference type="GO" id="GO:0031419">
    <property type="term" value="F:cobalamin binding"/>
    <property type="evidence" value="ECO:0007669"/>
    <property type="project" value="InterPro"/>
</dbReference>
<reference evidence="7" key="1">
    <citation type="submission" date="2021-03" db="EMBL/GenBank/DDBJ databases">
        <title>Comamonas denitrificans.</title>
        <authorList>
            <person name="Finster K."/>
        </authorList>
    </citation>
    <scope>NUCLEOTIDE SEQUENCE</scope>
    <source>
        <strain evidence="7">MM2021_4</strain>
    </source>
</reference>
<keyword evidence="4" id="KW-0804">Transcription</keyword>
<dbReference type="InterPro" id="IPR047057">
    <property type="entry name" value="MerR_fam"/>
</dbReference>
<organism evidence="7 8">
    <name type="scientific">Comamonas denitrificans</name>
    <dbReference type="NCBI Taxonomy" id="117506"/>
    <lineage>
        <taxon>Bacteria</taxon>
        <taxon>Pseudomonadati</taxon>
        <taxon>Pseudomonadota</taxon>
        <taxon>Betaproteobacteria</taxon>
        <taxon>Burkholderiales</taxon>
        <taxon>Comamonadaceae</taxon>
        <taxon>Comamonas</taxon>
    </lineage>
</organism>
<evidence type="ECO:0000259" key="6">
    <source>
        <dbReference type="PROSITE" id="PS51332"/>
    </source>
</evidence>
<dbReference type="InterPro" id="IPR003759">
    <property type="entry name" value="Cbl-bd_cap"/>
</dbReference>
<gene>
    <name evidence="7" type="ORF">J1777_01785</name>
</gene>
<name>A0A939GWM6_9BURK</name>
<dbReference type="Gene3D" id="1.10.1660.10">
    <property type="match status" value="1"/>
</dbReference>
<protein>
    <submittedName>
        <fullName evidence="7">Cobalamin-dependent protein</fullName>
    </submittedName>
</protein>
<evidence type="ECO:0000256" key="1">
    <source>
        <dbReference type="ARBA" id="ARBA00022491"/>
    </source>
</evidence>
<sequence>MNAPPIPSSETGLPIAAVERETGLAKDTLRVWEKRYGFPQPLRDASGNRLYPAEQVQRLQLVRRLLDAGLRPNKVVGLDAAALTQLLSQHSQASSAILSKTNSTTLPSHPAELSALLDTIAAHDPQGLRHALHHAQMRMGLGPFITELVAPLTVAVGEAWMQGRFEIFEEHLYTEVITGVLRQAIASLAPLHGSPPALGPKVLLTTLPQELHGLGLLMVEAMLVLEGCTCVSLGTQTPLLDVVQAAQAHRVDVVLLSFSAAQNGTVVLANLRELRAQLPSRIALWVGGSCPALYHKPLEGITATLPLSALKPLVLQWRSTHSSL</sequence>
<dbReference type="InterPro" id="IPR036724">
    <property type="entry name" value="Cobalamin-bd_sf"/>
</dbReference>
<dbReference type="GO" id="GO:0046872">
    <property type="term" value="F:metal ion binding"/>
    <property type="evidence" value="ECO:0007669"/>
    <property type="project" value="InterPro"/>
</dbReference>
<evidence type="ECO:0000313" key="8">
    <source>
        <dbReference type="Proteomes" id="UP000664731"/>
    </source>
</evidence>
<keyword evidence="1" id="KW-0678">Repressor</keyword>
<dbReference type="SUPFAM" id="SSF52242">
    <property type="entry name" value="Cobalamin (vitamin B12)-binding domain"/>
    <property type="match status" value="1"/>
</dbReference>
<evidence type="ECO:0000256" key="3">
    <source>
        <dbReference type="ARBA" id="ARBA00023125"/>
    </source>
</evidence>
<feature type="domain" description="HTH merR-type" evidence="5">
    <location>
        <begin position="12"/>
        <end position="70"/>
    </location>
</feature>
<dbReference type="Pfam" id="PF02607">
    <property type="entry name" value="B12-binding_2"/>
    <property type="match status" value="1"/>
</dbReference>
<keyword evidence="8" id="KW-1185">Reference proteome</keyword>
<dbReference type="PANTHER" id="PTHR30204:SF69">
    <property type="entry name" value="MERR-FAMILY TRANSCRIPTIONAL REGULATOR"/>
    <property type="match status" value="1"/>
</dbReference>
<dbReference type="Gene3D" id="3.40.50.280">
    <property type="entry name" value="Cobalamin-binding domain"/>
    <property type="match status" value="1"/>
</dbReference>
<dbReference type="PANTHER" id="PTHR30204">
    <property type="entry name" value="REDOX-CYCLING DRUG-SENSING TRANSCRIPTIONAL ACTIVATOR SOXR"/>
    <property type="match status" value="1"/>
</dbReference>
<dbReference type="InterPro" id="IPR009061">
    <property type="entry name" value="DNA-bd_dom_put_sf"/>
</dbReference>
<dbReference type="Pfam" id="PF13411">
    <property type="entry name" value="MerR_1"/>
    <property type="match status" value="1"/>
</dbReference>
<evidence type="ECO:0000256" key="4">
    <source>
        <dbReference type="ARBA" id="ARBA00023163"/>
    </source>
</evidence>
<dbReference type="CDD" id="cd01104">
    <property type="entry name" value="HTH_MlrA-CarA"/>
    <property type="match status" value="1"/>
</dbReference>
<feature type="domain" description="B12-binding" evidence="6">
    <location>
        <begin position="199"/>
        <end position="324"/>
    </location>
</feature>
<dbReference type="Pfam" id="PF02310">
    <property type="entry name" value="B12-binding"/>
    <property type="match status" value="1"/>
</dbReference>
<evidence type="ECO:0000256" key="2">
    <source>
        <dbReference type="ARBA" id="ARBA00023015"/>
    </source>
</evidence>
<dbReference type="InterPro" id="IPR000551">
    <property type="entry name" value="MerR-type_HTH_dom"/>
</dbReference>
<accession>A0A939GWM6</accession>
<keyword evidence="3" id="KW-0238">DNA-binding</keyword>
<dbReference type="InterPro" id="IPR006158">
    <property type="entry name" value="Cobalamin-bd"/>
</dbReference>